<evidence type="ECO:0008006" key="4">
    <source>
        <dbReference type="Google" id="ProtNLM"/>
    </source>
</evidence>
<dbReference type="EMBL" id="FZOT01000023">
    <property type="protein sequence ID" value="SNT30458.1"/>
    <property type="molecule type" value="Genomic_DNA"/>
</dbReference>
<dbReference type="PROSITE" id="PS51257">
    <property type="entry name" value="PROKAR_LIPOPROTEIN"/>
    <property type="match status" value="1"/>
</dbReference>
<evidence type="ECO:0000313" key="2">
    <source>
        <dbReference type="EMBL" id="SNT30458.1"/>
    </source>
</evidence>
<dbReference type="Proteomes" id="UP000198284">
    <property type="component" value="Unassembled WGS sequence"/>
</dbReference>
<evidence type="ECO:0000256" key="1">
    <source>
        <dbReference type="SAM" id="SignalP"/>
    </source>
</evidence>
<proteinExistence type="predicted"/>
<keyword evidence="3" id="KW-1185">Reference proteome</keyword>
<name>A0A239LKN6_9BURK</name>
<feature type="chain" id="PRO_5012579669" description="DUF5640 domain-containing protein" evidence="1">
    <location>
        <begin position="22"/>
        <end position="94"/>
    </location>
</feature>
<protein>
    <recommendedName>
        <fullName evidence="4">DUF5640 domain-containing protein</fullName>
    </recommendedName>
</protein>
<keyword evidence="1" id="KW-0732">Signal</keyword>
<organism evidence="2 3">
    <name type="scientific">Noviherbaspirillum humi</name>
    <dbReference type="NCBI Taxonomy" id="1688639"/>
    <lineage>
        <taxon>Bacteria</taxon>
        <taxon>Pseudomonadati</taxon>
        <taxon>Pseudomonadota</taxon>
        <taxon>Betaproteobacteria</taxon>
        <taxon>Burkholderiales</taxon>
        <taxon>Oxalobacteraceae</taxon>
        <taxon>Noviherbaspirillum</taxon>
    </lineage>
</organism>
<sequence length="94" mass="10253">MKKISVLFASLILCACNSGLSGTYEDQMGISSYKFEKGGKLTTNTMGMQVETKYEMDGKDIKMEMPGGQGKLVFTVLDDKTISGPMGIKLTKKQ</sequence>
<feature type="signal peptide" evidence="1">
    <location>
        <begin position="1"/>
        <end position="21"/>
    </location>
</feature>
<evidence type="ECO:0000313" key="3">
    <source>
        <dbReference type="Proteomes" id="UP000198284"/>
    </source>
</evidence>
<accession>A0A239LKN6</accession>
<gene>
    <name evidence="2" type="ORF">SAMN06265795_12346</name>
</gene>
<dbReference type="AlphaFoldDB" id="A0A239LKN6"/>
<reference evidence="2 3" key="1">
    <citation type="submission" date="2017-06" db="EMBL/GenBank/DDBJ databases">
        <authorList>
            <person name="Kim H.J."/>
            <person name="Triplett B.A."/>
        </authorList>
    </citation>
    <scope>NUCLEOTIDE SEQUENCE [LARGE SCALE GENOMIC DNA]</scope>
    <source>
        <strain evidence="2 3">U15</strain>
    </source>
</reference>
<dbReference type="RefSeq" id="WP_143131427.1">
    <property type="nucleotide sequence ID" value="NZ_FZOT01000023.1"/>
</dbReference>